<dbReference type="AlphaFoldDB" id="A0A8B2NSR1"/>
<proteinExistence type="predicted"/>
<sequence>MPSPVTIKALQDDTIDAIAYRHYGKTAGVTELIMAANRRLNDIGPVLPIGTKVVCPPVEQKSARAQPDLIRLWD</sequence>
<evidence type="ECO:0000313" key="2">
    <source>
        <dbReference type="Proteomes" id="UP000249590"/>
    </source>
</evidence>
<dbReference type="Pfam" id="PF05489">
    <property type="entry name" value="Phage_tail_X"/>
    <property type="match status" value="1"/>
</dbReference>
<accession>A0A8B2NSR1</accession>
<keyword evidence="2" id="KW-1185">Reference proteome</keyword>
<name>A0A8B2NSR1_9HYPH</name>
<dbReference type="EMBL" id="QHHQ01000003">
    <property type="protein sequence ID" value="RAI01089.1"/>
    <property type="molecule type" value="Genomic_DNA"/>
</dbReference>
<evidence type="ECO:0000313" key="1">
    <source>
        <dbReference type="EMBL" id="RAI01089.1"/>
    </source>
</evidence>
<dbReference type="InterPro" id="IPR008861">
    <property type="entry name" value="GpX-like"/>
</dbReference>
<comment type="caution">
    <text evidence="1">The sequence shown here is derived from an EMBL/GenBank/DDBJ whole genome shotgun (WGS) entry which is preliminary data.</text>
</comment>
<organism evidence="1 2">
    <name type="scientific">Acuticoccus sediminis</name>
    <dbReference type="NCBI Taxonomy" id="2184697"/>
    <lineage>
        <taxon>Bacteria</taxon>
        <taxon>Pseudomonadati</taxon>
        <taxon>Pseudomonadota</taxon>
        <taxon>Alphaproteobacteria</taxon>
        <taxon>Hyphomicrobiales</taxon>
        <taxon>Amorphaceae</taxon>
        <taxon>Acuticoccus</taxon>
    </lineage>
</organism>
<gene>
    <name evidence="1" type="ORF">DLJ53_17895</name>
</gene>
<dbReference type="RefSeq" id="WP_111347677.1">
    <property type="nucleotide sequence ID" value="NZ_QHHQ01000003.1"/>
</dbReference>
<reference evidence="1 2" key="1">
    <citation type="submission" date="2018-05" db="EMBL/GenBank/DDBJ databases">
        <title>Acuticoccus sediminis sp. nov., isolated from deep-sea sediment of Indian Ocean.</title>
        <authorList>
            <person name="Liu X."/>
            <person name="Lai Q."/>
            <person name="Du Y."/>
            <person name="Sun F."/>
            <person name="Zhang X."/>
            <person name="Wang S."/>
            <person name="Shao Z."/>
        </authorList>
    </citation>
    <scope>NUCLEOTIDE SEQUENCE [LARGE SCALE GENOMIC DNA]</scope>
    <source>
        <strain evidence="1 2">PTG4-2</strain>
    </source>
</reference>
<dbReference type="OrthoDB" id="8759063at2"/>
<dbReference type="Proteomes" id="UP000249590">
    <property type="component" value="Unassembled WGS sequence"/>
</dbReference>
<protein>
    <submittedName>
        <fullName evidence="1">Phage tail protein</fullName>
    </submittedName>
</protein>